<organism evidence="1 2">
    <name type="scientific">Treponema phagedenis</name>
    <dbReference type="NCBI Taxonomy" id="162"/>
    <lineage>
        <taxon>Bacteria</taxon>
        <taxon>Pseudomonadati</taxon>
        <taxon>Spirochaetota</taxon>
        <taxon>Spirochaetia</taxon>
        <taxon>Spirochaetales</taxon>
        <taxon>Treponemataceae</taxon>
        <taxon>Treponema</taxon>
    </lineage>
</organism>
<reference evidence="1 2" key="1">
    <citation type="submission" date="2019-08" db="EMBL/GenBank/DDBJ databases">
        <authorList>
            <person name="Kuhnert P."/>
        </authorList>
    </citation>
    <scope>NUCLEOTIDE SEQUENCE [LARGE SCALE GENOMIC DNA]</scope>
    <source>
        <strain evidence="1 2">B36.5</strain>
    </source>
</reference>
<accession>A0AAE6IWF2</accession>
<dbReference type="AlphaFoldDB" id="A0AAE6IWF2"/>
<dbReference type="Proteomes" id="UP000323594">
    <property type="component" value="Chromosome"/>
</dbReference>
<proteinExistence type="predicted"/>
<dbReference type="EMBL" id="CP042817">
    <property type="protein sequence ID" value="QEJ98427.1"/>
    <property type="molecule type" value="Genomic_DNA"/>
</dbReference>
<sequence>MAVLILTSLAKLYLASLKASILQNSVDAFKHRFCLETRASVPVLILPSMAKPNLRVLKLCKYFCFKTSLLYGTTATP</sequence>
<gene>
    <name evidence="1" type="ORF">FUT82_10750</name>
</gene>
<evidence type="ECO:0000313" key="2">
    <source>
        <dbReference type="Proteomes" id="UP000323594"/>
    </source>
</evidence>
<name>A0AAE6IWF2_TREPH</name>
<evidence type="ECO:0000313" key="1">
    <source>
        <dbReference type="EMBL" id="QEJ98427.1"/>
    </source>
</evidence>
<protein>
    <submittedName>
        <fullName evidence="1">Uncharacterized protein</fullName>
    </submittedName>
</protein>